<accession>A0A5C5WHS4</accession>
<dbReference type="InterPro" id="IPR009599">
    <property type="entry name" value="DUF1207"/>
</dbReference>
<dbReference type="Proteomes" id="UP000316598">
    <property type="component" value="Unassembled WGS sequence"/>
</dbReference>
<evidence type="ECO:0000256" key="1">
    <source>
        <dbReference type="SAM" id="SignalP"/>
    </source>
</evidence>
<evidence type="ECO:0008006" key="4">
    <source>
        <dbReference type="Google" id="ProtNLM"/>
    </source>
</evidence>
<sequence length="341" mass="38170" precursor="true">MQVLLRFIAILVVLCAARVSAVAQFDVMSPPTLNTAATDDLDDFASSDLAATPINASHFVDASDFEPQVLGPVVGNGSVVGNTNGNREVWDWHLLPDGLLWHSYLADPHEPRMSLMVFRDQRGGEYWDATLGGRMGLLRYGTGEAKRPTGWQWDLEGAVMTRLDRKNSQDVESMDFRFGTEMTAAEGPWAMKVGYFHVSSHVGDEYVERNPTFQRINYVTESWIIGSSYRPVDSMRLYAEFADAFIQSGGAKRYQVQTGYEYTPLAKVARRGAPFAAVHLNLREAVDYEASTTMQVGWAFHGPDSGRRLRFGGQFGDGPTSQYEFFTRREQYVGLGVWLDF</sequence>
<keyword evidence="1" id="KW-0732">Signal</keyword>
<feature type="chain" id="PRO_5022959504" description="DUF1207 domain-containing protein" evidence="1">
    <location>
        <begin position="24"/>
        <end position="341"/>
    </location>
</feature>
<proteinExistence type="predicted"/>
<dbReference type="EMBL" id="SJPI01000002">
    <property type="protein sequence ID" value="TWT50220.1"/>
    <property type="molecule type" value="Genomic_DNA"/>
</dbReference>
<evidence type="ECO:0000313" key="3">
    <source>
        <dbReference type="Proteomes" id="UP000316598"/>
    </source>
</evidence>
<dbReference type="AlphaFoldDB" id="A0A5C5WHS4"/>
<comment type="caution">
    <text evidence="2">The sequence shown here is derived from an EMBL/GenBank/DDBJ whole genome shotgun (WGS) entry which is preliminary data.</text>
</comment>
<reference evidence="2 3" key="1">
    <citation type="submission" date="2019-02" db="EMBL/GenBank/DDBJ databases">
        <title>Deep-cultivation of Planctomycetes and their phenomic and genomic characterization uncovers novel biology.</title>
        <authorList>
            <person name="Wiegand S."/>
            <person name="Jogler M."/>
            <person name="Boedeker C."/>
            <person name="Pinto D."/>
            <person name="Vollmers J."/>
            <person name="Rivas-Marin E."/>
            <person name="Kohn T."/>
            <person name="Peeters S.H."/>
            <person name="Heuer A."/>
            <person name="Rast P."/>
            <person name="Oberbeckmann S."/>
            <person name="Bunk B."/>
            <person name="Jeske O."/>
            <person name="Meyerdierks A."/>
            <person name="Storesund J.E."/>
            <person name="Kallscheuer N."/>
            <person name="Luecker S."/>
            <person name="Lage O.M."/>
            <person name="Pohl T."/>
            <person name="Merkel B.J."/>
            <person name="Hornburger P."/>
            <person name="Mueller R.-W."/>
            <person name="Bruemmer F."/>
            <person name="Labrenz M."/>
            <person name="Spormann A.M."/>
            <person name="Op Den Camp H."/>
            <person name="Overmann J."/>
            <person name="Amann R."/>
            <person name="Jetten M.S.M."/>
            <person name="Mascher T."/>
            <person name="Medema M.H."/>
            <person name="Devos D.P."/>
            <person name="Kaster A.-K."/>
            <person name="Ovreas L."/>
            <person name="Rohde M."/>
            <person name="Galperin M.Y."/>
            <person name="Jogler C."/>
        </authorList>
    </citation>
    <scope>NUCLEOTIDE SEQUENCE [LARGE SCALE GENOMIC DNA]</scope>
    <source>
        <strain evidence="2 3">Pla22</strain>
    </source>
</reference>
<dbReference type="Pfam" id="PF06727">
    <property type="entry name" value="DUF1207"/>
    <property type="match status" value="1"/>
</dbReference>
<evidence type="ECO:0000313" key="2">
    <source>
        <dbReference type="EMBL" id="TWT50220.1"/>
    </source>
</evidence>
<keyword evidence="3" id="KW-1185">Reference proteome</keyword>
<gene>
    <name evidence="2" type="ORF">Pla22_29610</name>
</gene>
<protein>
    <recommendedName>
        <fullName evidence="4">DUF1207 domain-containing protein</fullName>
    </recommendedName>
</protein>
<organism evidence="2 3">
    <name type="scientific">Rubripirellula amarantea</name>
    <dbReference type="NCBI Taxonomy" id="2527999"/>
    <lineage>
        <taxon>Bacteria</taxon>
        <taxon>Pseudomonadati</taxon>
        <taxon>Planctomycetota</taxon>
        <taxon>Planctomycetia</taxon>
        <taxon>Pirellulales</taxon>
        <taxon>Pirellulaceae</taxon>
        <taxon>Rubripirellula</taxon>
    </lineage>
</organism>
<name>A0A5C5WHS4_9BACT</name>
<feature type="signal peptide" evidence="1">
    <location>
        <begin position="1"/>
        <end position="23"/>
    </location>
</feature>